<dbReference type="InterPro" id="IPR032551">
    <property type="entry name" value="BscR_C"/>
</dbReference>
<dbReference type="eggNOG" id="COG1309">
    <property type="taxonomic scope" value="Bacteria"/>
</dbReference>
<comment type="caution">
    <text evidence="7">The sequence shown here is derived from an EMBL/GenBank/DDBJ whole genome shotgun (WGS) entry which is preliminary data.</text>
</comment>
<name>A0A081B683_9HYPH</name>
<dbReference type="STRING" id="1333998.M2A_0050"/>
<dbReference type="PROSITE" id="PS50977">
    <property type="entry name" value="HTH_TETR_2"/>
    <property type="match status" value="1"/>
</dbReference>
<dbReference type="GO" id="GO:0000976">
    <property type="term" value="F:transcription cis-regulatory region binding"/>
    <property type="evidence" value="ECO:0007669"/>
    <property type="project" value="TreeGrafter"/>
</dbReference>
<dbReference type="PANTHER" id="PTHR30055:SF234">
    <property type="entry name" value="HTH-TYPE TRANSCRIPTIONAL REGULATOR BETI"/>
    <property type="match status" value="1"/>
</dbReference>
<dbReference type="PANTHER" id="PTHR30055">
    <property type="entry name" value="HTH-TYPE TRANSCRIPTIONAL REGULATOR RUTR"/>
    <property type="match status" value="1"/>
</dbReference>
<evidence type="ECO:0000259" key="6">
    <source>
        <dbReference type="PROSITE" id="PS50977"/>
    </source>
</evidence>
<evidence type="ECO:0000313" key="8">
    <source>
        <dbReference type="Proteomes" id="UP000028702"/>
    </source>
</evidence>
<evidence type="ECO:0000313" key="7">
    <source>
        <dbReference type="EMBL" id="GAK43551.1"/>
    </source>
</evidence>
<dbReference type="AlphaFoldDB" id="A0A081B683"/>
<evidence type="ECO:0000256" key="1">
    <source>
        <dbReference type="ARBA" id="ARBA00023015"/>
    </source>
</evidence>
<keyword evidence="8" id="KW-1185">Reference proteome</keyword>
<dbReference type="SUPFAM" id="SSF46689">
    <property type="entry name" value="Homeodomain-like"/>
    <property type="match status" value="1"/>
</dbReference>
<dbReference type="GO" id="GO:0003700">
    <property type="term" value="F:DNA-binding transcription factor activity"/>
    <property type="evidence" value="ECO:0007669"/>
    <property type="project" value="TreeGrafter"/>
</dbReference>
<dbReference type="Gene3D" id="1.10.357.10">
    <property type="entry name" value="Tetracycline Repressor, domain 2"/>
    <property type="match status" value="1"/>
</dbReference>
<dbReference type="InterPro" id="IPR009057">
    <property type="entry name" value="Homeodomain-like_sf"/>
</dbReference>
<evidence type="ECO:0000256" key="3">
    <source>
        <dbReference type="ARBA" id="ARBA00023163"/>
    </source>
</evidence>
<feature type="domain" description="HTH tetR-type" evidence="6">
    <location>
        <begin position="48"/>
        <end position="108"/>
    </location>
</feature>
<dbReference type="InterPro" id="IPR050109">
    <property type="entry name" value="HTH-type_TetR-like_transc_reg"/>
</dbReference>
<gene>
    <name evidence="7" type="ORF">M2A_0050</name>
</gene>
<dbReference type="Pfam" id="PF00440">
    <property type="entry name" value="TetR_N"/>
    <property type="match status" value="1"/>
</dbReference>
<protein>
    <submittedName>
        <fullName evidence="7">Transcriptional regulator, TetR family protein</fullName>
    </submittedName>
</protein>
<dbReference type="EMBL" id="BBIO01000001">
    <property type="protein sequence ID" value="GAK43551.1"/>
    <property type="molecule type" value="Genomic_DNA"/>
</dbReference>
<feature type="DNA-binding region" description="H-T-H motif" evidence="4">
    <location>
        <begin position="71"/>
        <end position="90"/>
    </location>
</feature>
<evidence type="ECO:0000256" key="2">
    <source>
        <dbReference type="ARBA" id="ARBA00023125"/>
    </source>
</evidence>
<keyword evidence="3" id="KW-0804">Transcription</keyword>
<dbReference type="PRINTS" id="PR00455">
    <property type="entry name" value="HTHTETR"/>
</dbReference>
<evidence type="ECO:0000256" key="5">
    <source>
        <dbReference type="SAM" id="MobiDB-lite"/>
    </source>
</evidence>
<dbReference type="Proteomes" id="UP000028702">
    <property type="component" value="Unassembled WGS sequence"/>
</dbReference>
<dbReference type="SUPFAM" id="SSF48498">
    <property type="entry name" value="Tetracyclin repressor-like, C-terminal domain"/>
    <property type="match status" value="1"/>
</dbReference>
<reference evidence="7 8" key="1">
    <citation type="submission" date="2014-07" db="EMBL/GenBank/DDBJ databases">
        <title>Tepidicaulis marinum gen. nov., sp. nov., a novel marine bacterium denitrifying nitrate to nitrous oxide strictly under microaerobic conditions.</title>
        <authorList>
            <person name="Takeuchi M."/>
            <person name="Yamagishi T."/>
            <person name="Kamagata Y."/>
            <person name="Oshima K."/>
            <person name="Hattori M."/>
            <person name="Katayama T."/>
            <person name="Hanada S."/>
            <person name="Tamaki H."/>
            <person name="Marumo K."/>
            <person name="Maeda H."/>
            <person name="Nedachi M."/>
            <person name="Iwasaki W."/>
            <person name="Suwa Y."/>
            <person name="Sakata S."/>
        </authorList>
    </citation>
    <scope>NUCLEOTIDE SEQUENCE [LARGE SCALE GENOMIC DNA]</scope>
    <source>
        <strain evidence="7 8">MA2</strain>
    </source>
</reference>
<feature type="region of interest" description="Disordered" evidence="5">
    <location>
        <begin position="22"/>
        <end position="46"/>
    </location>
</feature>
<sequence>MTPRFSLSIFGMNVHSENKKTFVPQAASHRHASSRPAPPARKGRPKAAEAEARLLAAALDLFEEQGYEATAVPDIARKAGVGVGTLYRYFANKEALVNALFQRWKGEFNARVLAPLPEGTGVKQAFELYWARAVDWLLGFPREARFIDLHFHAPYLDAASLAYEEPYKRAIEDFVVWGTREGVLRPLDPVVFAALFWGPLAGLLKFAEGRPLEPAHLNEMRAALWRALSVSDT</sequence>
<keyword evidence="2 4" id="KW-0238">DNA-binding</keyword>
<proteinExistence type="predicted"/>
<accession>A0A081B683</accession>
<organism evidence="7 8">
    <name type="scientific">Tepidicaulis marinus</name>
    <dbReference type="NCBI Taxonomy" id="1333998"/>
    <lineage>
        <taxon>Bacteria</taxon>
        <taxon>Pseudomonadati</taxon>
        <taxon>Pseudomonadota</taxon>
        <taxon>Alphaproteobacteria</taxon>
        <taxon>Hyphomicrobiales</taxon>
        <taxon>Parvibaculaceae</taxon>
        <taxon>Tepidicaulis</taxon>
    </lineage>
</organism>
<dbReference type="InterPro" id="IPR036271">
    <property type="entry name" value="Tet_transcr_reg_TetR-rel_C_sf"/>
</dbReference>
<keyword evidence="1" id="KW-0805">Transcription regulation</keyword>
<dbReference type="InterPro" id="IPR001647">
    <property type="entry name" value="HTH_TetR"/>
</dbReference>
<dbReference type="Pfam" id="PF16295">
    <property type="entry name" value="TetR_C_10"/>
    <property type="match status" value="1"/>
</dbReference>
<evidence type="ECO:0000256" key="4">
    <source>
        <dbReference type="PROSITE-ProRule" id="PRU00335"/>
    </source>
</evidence>